<evidence type="ECO:0000256" key="1">
    <source>
        <dbReference type="ARBA" id="ARBA00022679"/>
    </source>
</evidence>
<keyword evidence="1 4" id="KW-0808">Transferase</keyword>
<dbReference type="STRING" id="888743.HMPREF9141_1001"/>
<proteinExistence type="predicted"/>
<name>F0F5Y5_9BACT</name>
<dbReference type="EMBL" id="AEWX01000014">
    <property type="protein sequence ID" value="EGC20522.1"/>
    <property type="molecule type" value="Genomic_DNA"/>
</dbReference>
<dbReference type="RefSeq" id="WP_007368533.1">
    <property type="nucleotide sequence ID" value="NZ_GL872283.1"/>
</dbReference>
<dbReference type="PANTHER" id="PTHR43584:SF8">
    <property type="entry name" value="N-ACETYLMURAMATE ALPHA-1-PHOSPHATE URIDYLYLTRANSFERASE"/>
    <property type="match status" value="1"/>
</dbReference>
<dbReference type="eggNOG" id="COG1208">
    <property type="taxonomic scope" value="Bacteria"/>
</dbReference>
<dbReference type="OrthoDB" id="9813880at2"/>
<dbReference type="Pfam" id="PF00483">
    <property type="entry name" value="NTP_transferase"/>
    <property type="match status" value="1"/>
</dbReference>
<dbReference type="InterPro" id="IPR050065">
    <property type="entry name" value="GlmU-like"/>
</dbReference>
<dbReference type="HOGENOM" id="CLU_029499_2_1_10"/>
<gene>
    <name evidence="4" type="ORF">HMPREF9141_1001</name>
</gene>
<feature type="domain" description="Nucleotidyl transferase" evidence="3">
    <location>
        <begin position="3"/>
        <end position="132"/>
    </location>
</feature>
<evidence type="ECO:0000259" key="3">
    <source>
        <dbReference type="Pfam" id="PF00483"/>
    </source>
</evidence>
<sequence>MQTMIFAAGLGTRLKPLTDTMPKALVRVGGMPLLAYVIRKLTKAGCSRMVVNVHHFADQITDYLETHDFGVKILVSDETERLLDTGGGIKRAAPLFDRYQPVLVHNVDILSNVDLAGFYRHASMSEADVLLLVSHRITQRYLIFDKRMRLAGWTNVATGEVKSPHQAIRRLHFVSPEVGTYCQNNCFLCAFSGIHVLSPSAVQAVEAEQDDVFPIMDFYLSHCGRMEIHGELKTDLQLVDVGKLNTLQAAEDFIVNSGHQVSRAED</sequence>
<dbReference type="Proteomes" id="UP000005697">
    <property type="component" value="Unassembled WGS sequence"/>
</dbReference>
<dbReference type="PANTHER" id="PTHR43584">
    <property type="entry name" value="NUCLEOTIDYL TRANSFERASE"/>
    <property type="match status" value="1"/>
</dbReference>
<evidence type="ECO:0000313" key="5">
    <source>
        <dbReference type="Proteomes" id="UP000005697"/>
    </source>
</evidence>
<dbReference type="AlphaFoldDB" id="F0F5Y5"/>
<dbReference type="GO" id="GO:0016779">
    <property type="term" value="F:nucleotidyltransferase activity"/>
    <property type="evidence" value="ECO:0007669"/>
    <property type="project" value="UniProtKB-KW"/>
</dbReference>
<organism evidence="4 5">
    <name type="scientific">Prevotella multiformis DSM 16608</name>
    <dbReference type="NCBI Taxonomy" id="888743"/>
    <lineage>
        <taxon>Bacteria</taxon>
        <taxon>Pseudomonadati</taxon>
        <taxon>Bacteroidota</taxon>
        <taxon>Bacteroidia</taxon>
        <taxon>Bacteroidales</taxon>
        <taxon>Prevotellaceae</taxon>
        <taxon>Prevotella</taxon>
    </lineage>
</organism>
<protein>
    <submittedName>
        <fullName evidence="4">Nucleotidyl transferase</fullName>
    </submittedName>
</protein>
<dbReference type="SUPFAM" id="SSF53448">
    <property type="entry name" value="Nucleotide-diphospho-sugar transferases"/>
    <property type="match status" value="1"/>
</dbReference>
<evidence type="ECO:0000256" key="2">
    <source>
        <dbReference type="ARBA" id="ARBA00022695"/>
    </source>
</evidence>
<dbReference type="Gene3D" id="3.90.550.10">
    <property type="entry name" value="Spore Coat Polysaccharide Biosynthesis Protein SpsA, Chain A"/>
    <property type="match status" value="1"/>
</dbReference>
<keyword evidence="5" id="KW-1185">Reference proteome</keyword>
<accession>F0F5Y5</accession>
<evidence type="ECO:0000313" key="4">
    <source>
        <dbReference type="EMBL" id="EGC20522.1"/>
    </source>
</evidence>
<keyword evidence="2" id="KW-0548">Nucleotidyltransferase</keyword>
<dbReference type="InterPro" id="IPR005835">
    <property type="entry name" value="NTP_transferase_dom"/>
</dbReference>
<dbReference type="InterPro" id="IPR029044">
    <property type="entry name" value="Nucleotide-diphossugar_trans"/>
</dbReference>
<comment type="caution">
    <text evidence="4">The sequence shown here is derived from an EMBL/GenBank/DDBJ whole genome shotgun (WGS) entry which is preliminary data.</text>
</comment>
<reference evidence="4 5" key="1">
    <citation type="submission" date="2011-01" db="EMBL/GenBank/DDBJ databases">
        <authorList>
            <person name="Muzny D."/>
            <person name="Qin X."/>
            <person name="Deng J."/>
            <person name="Jiang H."/>
            <person name="Liu Y."/>
            <person name="Qu J."/>
            <person name="Song X.-Z."/>
            <person name="Zhang L."/>
            <person name="Thornton R."/>
            <person name="Coyle M."/>
            <person name="Francisco L."/>
            <person name="Jackson L."/>
            <person name="Javaid M."/>
            <person name="Korchina V."/>
            <person name="Kovar C."/>
            <person name="Mata R."/>
            <person name="Mathew T."/>
            <person name="Ngo R."/>
            <person name="Nguyen L."/>
            <person name="Nguyen N."/>
            <person name="Okwuonu G."/>
            <person name="Ongeri F."/>
            <person name="Pham C."/>
            <person name="Simmons D."/>
            <person name="Wilczek-Boney K."/>
            <person name="Hale W."/>
            <person name="Jakkamsetti A."/>
            <person name="Pham P."/>
            <person name="Ruth R."/>
            <person name="San Lucas F."/>
            <person name="Warren J."/>
            <person name="Zhang J."/>
            <person name="Zhao Z."/>
            <person name="Zhou C."/>
            <person name="Zhu D."/>
            <person name="Lee S."/>
            <person name="Bess C."/>
            <person name="Blankenburg K."/>
            <person name="Forbes L."/>
            <person name="Fu Q."/>
            <person name="Gubbala S."/>
            <person name="Hirani K."/>
            <person name="Jayaseelan J.C."/>
            <person name="Lara F."/>
            <person name="Munidasa M."/>
            <person name="Palculict T."/>
            <person name="Patil S."/>
            <person name="Pu L.-L."/>
            <person name="Saada N."/>
            <person name="Tang L."/>
            <person name="Weissenberger G."/>
            <person name="Zhu Y."/>
            <person name="Hemphill L."/>
            <person name="Shang Y."/>
            <person name="Youmans B."/>
            <person name="Ayvaz T."/>
            <person name="Ross M."/>
            <person name="Santibanez J."/>
            <person name="Aqrawi P."/>
            <person name="Gross S."/>
            <person name="Joshi V."/>
            <person name="Fowler G."/>
            <person name="Nazareth L."/>
            <person name="Reid J."/>
            <person name="Worley K."/>
            <person name="Petrosino J."/>
            <person name="Highlander S."/>
            <person name="Gibbs R."/>
        </authorList>
    </citation>
    <scope>NUCLEOTIDE SEQUENCE [LARGE SCALE GENOMIC DNA]</scope>
    <source>
        <strain evidence="4 5">DSM 16608</strain>
    </source>
</reference>